<gene>
    <name evidence="5" type="ORF">NCTC10526_01875</name>
</gene>
<evidence type="ECO:0000256" key="1">
    <source>
        <dbReference type="SAM" id="SignalP"/>
    </source>
</evidence>
<evidence type="ECO:0000313" key="6">
    <source>
        <dbReference type="Proteomes" id="UP000254123"/>
    </source>
</evidence>
<dbReference type="Pfam" id="PF25222">
    <property type="entry name" value="DUF7840"/>
    <property type="match status" value="1"/>
</dbReference>
<sequence length="674" mass="74158">MLSDKSAVIPKKACYGLRKTASHLAVASVLASLGLGVSAYAQAPKAAQNIDTNSSALQSKASANTEVSANSDQAQLKQQLIALAAQKQLATHPSWLRLHYYQQTDHKQDKQGQSKSSAYKSKITNPDFFISKEGRSNPQAELEAFITATIEQGKDGDDSVACRFPARTYWLKQQLGLEQVDSDCPDFDTWLQKLDPKKLSVVFAEEYPDRPVSAFGHTLMLIDSAASLADPKAIDKAHALNDTVAGNPDDSFIMYAVNSAFGGYPNDITIEPYPQKLADYLQQDNRDVWTYELKLTGAEVEQIMRHVYETKDLELPYYFTLDNCASEILRYIDVVRPEGNLLDEFTFAVVPSDVIRLLQKEGLINQQNYFPADATLAQAKLNNPQLTDLPSSSIDANHQLVPTQLTPVDNNPLNAHSLQRIMVGAGAQDDTGYLSLAYRGGFNGPLDRPSGYPQNFHLEAGVVEIRAYGDDEKDKGNHNRLELQELTILRGRSFNPINTARKGDSLLSSWGVNLQAIQVKDGSQMNNDARNSDPDSSHLVGSFGYEKGISAAFGSPEAGSGQLPPHLCYALGNGLAQVGKGLSKGYRVGAGVNLGCRYQLNRNARLIGEVQVPYWYHGSSANDQLKSSYWQPVLSLGAQYDLDKNKAIRIKGSYQLQDQINGREDVQLAYVTYF</sequence>
<dbReference type="InterPro" id="IPR057165">
    <property type="entry name" value="DUF7843"/>
</dbReference>
<dbReference type="Proteomes" id="UP000254123">
    <property type="component" value="Unassembled WGS sequence"/>
</dbReference>
<keyword evidence="6" id="KW-1185">Reference proteome</keyword>
<evidence type="ECO:0000259" key="3">
    <source>
        <dbReference type="Pfam" id="PF25222"/>
    </source>
</evidence>
<dbReference type="InterPro" id="IPR057162">
    <property type="entry name" value="DUF7840"/>
</dbReference>
<evidence type="ECO:0000313" key="5">
    <source>
        <dbReference type="EMBL" id="SUD91512.1"/>
    </source>
</evidence>
<dbReference type="STRING" id="1123034.GCA_000685805_00212"/>
<evidence type="ECO:0000259" key="2">
    <source>
        <dbReference type="Pfam" id="PF13387"/>
    </source>
</evidence>
<evidence type="ECO:0000259" key="4">
    <source>
        <dbReference type="Pfam" id="PF25225"/>
    </source>
</evidence>
<feature type="chain" id="PRO_5016904950" evidence="1">
    <location>
        <begin position="42"/>
        <end position="674"/>
    </location>
</feature>
<reference evidence="5 6" key="1">
    <citation type="submission" date="2018-06" db="EMBL/GenBank/DDBJ databases">
        <authorList>
            <consortium name="Pathogen Informatics"/>
            <person name="Doyle S."/>
        </authorList>
    </citation>
    <scope>NUCLEOTIDE SEQUENCE [LARGE SCALE GENOMIC DNA]</scope>
    <source>
        <strain evidence="5 6">NCTC10526</strain>
    </source>
</reference>
<feature type="domain" description="Lnb N-terminal periplasmic" evidence="2">
    <location>
        <begin position="187"/>
        <end position="360"/>
    </location>
</feature>
<feature type="domain" description="DUF7840" evidence="3">
    <location>
        <begin position="410"/>
        <end position="673"/>
    </location>
</feature>
<keyword evidence="1" id="KW-0732">Signal</keyword>
<name>A0A379LNZ2_9GAMM</name>
<dbReference type="AlphaFoldDB" id="A0A379LNZ2"/>
<dbReference type="InterPro" id="IPR025178">
    <property type="entry name" value="Lnb_N"/>
</dbReference>
<dbReference type="RefSeq" id="WP_028857896.1">
    <property type="nucleotide sequence ID" value="NZ_CAJHAQ010000001.1"/>
</dbReference>
<dbReference type="Pfam" id="PF25225">
    <property type="entry name" value="DUF7843"/>
    <property type="match status" value="1"/>
</dbReference>
<accession>A0A379LNZ2</accession>
<dbReference type="EMBL" id="UGVC01000001">
    <property type="protein sequence ID" value="SUD91512.1"/>
    <property type="molecule type" value="Genomic_DNA"/>
</dbReference>
<dbReference type="Pfam" id="PF13387">
    <property type="entry name" value="Lnb_N"/>
    <property type="match status" value="1"/>
</dbReference>
<proteinExistence type="predicted"/>
<organism evidence="5 6">
    <name type="scientific">Psychrobacter phenylpyruvicus</name>
    <dbReference type="NCBI Taxonomy" id="29432"/>
    <lineage>
        <taxon>Bacteria</taxon>
        <taxon>Pseudomonadati</taxon>
        <taxon>Pseudomonadota</taxon>
        <taxon>Gammaproteobacteria</taxon>
        <taxon>Moraxellales</taxon>
        <taxon>Moraxellaceae</taxon>
        <taxon>Psychrobacter</taxon>
    </lineage>
</organism>
<feature type="domain" description="DUF7843" evidence="4">
    <location>
        <begin position="87"/>
        <end position="174"/>
    </location>
</feature>
<feature type="signal peptide" evidence="1">
    <location>
        <begin position="1"/>
        <end position="41"/>
    </location>
</feature>
<protein>
    <submittedName>
        <fullName evidence="5">Uncharacterized protein</fullName>
    </submittedName>
</protein>